<dbReference type="AlphaFoldDB" id="A0AAX4JAF0"/>
<evidence type="ECO:0000259" key="1">
    <source>
        <dbReference type="PROSITE" id="PS50994"/>
    </source>
</evidence>
<accession>A0AAX4JAF0</accession>
<dbReference type="Gene3D" id="3.30.420.10">
    <property type="entry name" value="Ribonuclease H-like superfamily/Ribonuclease H"/>
    <property type="match status" value="1"/>
</dbReference>
<keyword evidence="3" id="KW-1185">Reference proteome</keyword>
<dbReference type="SUPFAM" id="SSF53098">
    <property type="entry name" value="Ribonuclease H-like"/>
    <property type="match status" value="1"/>
</dbReference>
<dbReference type="Proteomes" id="UP001334084">
    <property type="component" value="Chromosome 3"/>
</dbReference>
<dbReference type="GeneID" id="90540754"/>
<dbReference type="RefSeq" id="XP_065329085.1">
    <property type="nucleotide sequence ID" value="XM_065473012.1"/>
</dbReference>
<dbReference type="GO" id="GO:0003676">
    <property type="term" value="F:nucleic acid binding"/>
    <property type="evidence" value="ECO:0007669"/>
    <property type="project" value="InterPro"/>
</dbReference>
<dbReference type="EMBL" id="CP142728">
    <property type="protein sequence ID" value="WUR02940.1"/>
    <property type="molecule type" value="Genomic_DNA"/>
</dbReference>
<dbReference type="GO" id="GO:0015074">
    <property type="term" value="P:DNA integration"/>
    <property type="evidence" value="ECO:0007669"/>
    <property type="project" value="InterPro"/>
</dbReference>
<dbReference type="InterPro" id="IPR012337">
    <property type="entry name" value="RNaseH-like_sf"/>
</dbReference>
<organism evidence="2 3">
    <name type="scientific">Vairimorpha necatrix</name>
    <dbReference type="NCBI Taxonomy" id="6039"/>
    <lineage>
        <taxon>Eukaryota</taxon>
        <taxon>Fungi</taxon>
        <taxon>Fungi incertae sedis</taxon>
        <taxon>Microsporidia</taxon>
        <taxon>Nosematidae</taxon>
        <taxon>Vairimorpha</taxon>
    </lineage>
</organism>
<name>A0AAX4JAF0_9MICR</name>
<dbReference type="InterPro" id="IPR036397">
    <property type="entry name" value="RNaseH_sf"/>
</dbReference>
<protein>
    <submittedName>
        <fullName evidence="2">Integrase catalytic domain-containing protein</fullName>
    </submittedName>
</protein>
<proteinExistence type="predicted"/>
<gene>
    <name evidence="2" type="ORF">VNE69_03158</name>
</gene>
<reference evidence="2" key="1">
    <citation type="journal article" date="2024" name="BMC Genomics">
        <title>Functional annotation of a divergent genome using sequence and structure-based similarity.</title>
        <authorList>
            <person name="Svedberg D."/>
            <person name="Winiger R.R."/>
            <person name="Berg A."/>
            <person name="Sharma H."/>
            <person name="Tellgren-Roth C."/>
            <person name="Debrunner-Vossbrinck B.A."/>
            <person name="Vossbrinck C.R."/>
            <person name="Barandun J."/>
        </authorList>
    </citation>
    <scope>NUCLEOTIDE SEQUENCE</scope>
    <source>
        <strain evidence="2">Illinois isolate</strain>
    </source>
</reference>
<dbReference type="GO" id="GO:0005634">
    <property type="term" value="C:nucleus"/>
    <property type="evidence" value="ECO:0007669"/>
    <property type="project" value="UniProtKB-ARBA"/>
</dbReference>
<sequence length="78" mass="9082">MENKTGMNVTEFLSKLCEQGKKPEEIITDNGREFYNEGFRELCNRLEIKHRKVSVESHRSNGRAERVIGTLRESILKT</sequence>
<evidence type="ECO:0000313" key="2">
    <source>
        <dbReference type="EMBL" id="WUR02940.1"/>
    </source>
</evidence>
<feature type="domain" description="Integrase catalytic" evidence="1">
    <location>
        <begin position="1"/>
        <end position="78"/>
    </location>
</feature>
<dbReference type="PROSITE" id="PS50994">
    <property type="entry name" value="INTEGRASE"/>
    <property type="match status" value="1"/>
</dbReference>
<dbReference type="InterPro" id="IPR001584">
    <property type="entry name" value="Integrase_cat-core"/>
</dbReference>
<evidence type="ECO:0000313" key="3">
    <source>
        <dbReference type="Proteomes" id="UP001334084"/>
    </source>
</evidence>